<reference evidence="2 3" key="1">
    <citation type="submission" date="2016-10" db="EMBL/GenBank/DDBJ databases">
        <authorList>
            <person name="de Groot N.N."/>
        </authorList>
    </citation>
    <scope>NUCLEOTIDE SEQUENCE [LARGE SCALE GENOMIC DNA]</scope>
    <source>
        <strain evidence="2">1</strain>
    </source>
</reference>
<evidence type="ECO:0000313" key="3">
    <source>
        <dbReference type="Proteomes" id="UP000198729"/>
    </source>
</evidence>
<feature type="signal peptide" evidence="1">
    <location>
        <begin position="1"/>
        <end position="23"/>
    </location>
</feature>
<name>A0A1G5SGZ7_9PROT</name>
<proteinExistence type="predicted"/>
<organism evidence="2 3">
    <name type="scientific">Nitrosomonas mobilis</name>
    <dbReference type="NCBI Taxonomy" id="51642"/>
    <lineage>
        <taxon>Bacteria</taxon>
        <taxon>Pseudomonadati</taxon>
        <taxon>Pseudomonadota</taxon>
        <taxon>Betaproteobacteria</taxon>
        <taxon>Nitrosomonadales</taxon>
        <taxon>Nitrosomonadaceae</taxon>
        <taxon>Nitrosomonas</taxon>
    </lineage>
</organism>
<evidence type="ECO:0000256" key="1">
    <source>
        <dbReference type="SAM" id="SignalP"/>
    </source>
</evidence>
<gene>
    <name evidence="2" type="ORF">NSMM_500077</name>
</gene>
<dbReference type="STRING" id="51642.NSMM_500077"/>
<dbReference type="EMBL" id="FMWO01000059">
    <property type="protein sequence ID" value="SCZ86277.1"/>
    <property type="molecule type" value="Genomic_DNA"/>
</dbReference>
<dbReference type="AlphaFoldDB" id="A0A1G5SGZ7"/>
<feature type="chain" id="PRO_5011752228" evidence="1">
    <location>
        <begin position="24"/>
        <end position="122"/>
    </location>
</feature>
<accession>A0A1G5SGZ7</accession>
<dbReference type="RefSeq" id="WP_245654768.1">
    <property type="nucleotide sequence ID" value="NZ_FMWO01000059.1"/>
</dbReference>
<keyword evidence="3" id="KW-1185">Reference proteome</keyword>
<sequence length="122" mass="13285">MQLKLFVVVLCLIALPIPSKLSAQTPDVTQCKGCLCPGDPCRLCPLPLNTADPVPDDEPQTCRRIRETVPPISDLPGSNEYFTSLDKATLACIRNGGDVLKNSSRSSLFPARFYCKPGLVEH</sequence>
<evidence type="ECO:0000313" key="2">
    <source>
        <dbReference type="EMBL" id="SCZ86277.1"/>
    </source>
</evidence>
<keyword evidence="1" id="KW-0732">Signal</keyword>
<dbReference type="Proteomes" id="UP000198729">
    <property type="component" value="Unassembled WGS sequence"/>
</dbReference>
<protein>
    <submittedName>
        <fullName evidence="2">Uncharacterized protein</fullName>
    </submittedName>
</protein>